<dbReference type="PANTHER" id="PTHR38471">
    <property type="entry name" value="FOUR HELIX BUNDLE PROTEIN"/>
    <property type="match status" value="1"/>
</dbReference>
<dbReference type="InterPro" id="IPR036583">
    <property type="entry name" value="23S_rRNA_IVS_sf"/>
</dbReference>
<evidence type="ECO:0000313" key="2">
    <source>
        <dbReference type="Proteomes" id="UP000093186"/>
    </source>
</evidence>
<dbReference type="EMBL" id="MAKX01000001">
    <property type="protein sequence ID" value="OCK43791.1"/>
    <property type="molecule type" value="Genomic_DNA"/>
</dbReference>
<dbReference type="RefSeq" id="WP_068702514.1">
    <property type="nucleotide sequence ID" value="NZ_MAKX01000001.1"/>
</dbReference>
<gene>
    <name evidence="1" type="ORF">BA195_03575</name>
</gene>
<dbReference type="InterPro" id="IPR012657">
    <property type="entry name" value="23S_rRNA-intervening_sequence"/>
</dbReference>
<dbReference type="SUPFAM" id="SSF158446">
    <property type="entry name" value="IVS-encoded protein-like"/>
    <property type="match status" value="1"/>
</dbReference>
<reference evidence="1 2" key="1">
    <citation type="submission" date="2016-06" db="EMBL/GenBank/DDBJ databases">
        <title>Draft Genome Sequence of Tenacibaculum soleae UCD-KL19.</title>
        <authorList>
            <person name="Eisen J.A."/>
            <person name="Coil D.A."/>
            <person name="Lujan K.M."/>
        </authorList>
    </citation>
    <scope>NUCLEOTIDE SEQUENCE [LARGE SCALE GENOMIC DNA]</scope>
    <source>
        <strain evidence="1 2">UCD-KL19</strain>
    </source>
</reference>
<dbReference type="Gene3D" id="1.20.1440.60">
    <property type="entry name" value="23S rRNA-intervening sequence"/>
    <property type="match status" value="1"/>
</dbReference>
<organism evidence="1 2">
    <name type="scientific">Tenacibaculum soleae</name>
    <dbReference type="NCBI Taxonomy" id="447689"/>
    <lineage>
        <taxon>Bacteria</taxon>
        <taxon>Pseudomonadati</taxon>
        <taxon>Bacteroidota</taxon>
        <taxon>Flavobacteriia</taxon>
        <taxon>Flavobacteriales</taxon>
        <taxon>Flavobacteriaceae</taxon>
        <taxon>Tenacibaculum</taxon>
    </lineage>
</organism>
<name>A0A1B9Y253_9FLAO</name>
<comment type="caution">
    <text evidence="1">The sequence shown here is derived from an EMBL/GenBank/DDBJ whole genome shotgun (WGS) entry which is preliminary data.</text>
</comment>
<accession>A0A1B9Y253</accession>
<dbReference type="PANTHER" id="PTHR38471:SF2">
    <property type="entry name" value="FOUR HELIX BUNDLE PROTEIN"/>
    <property type="match status" value="1"/>
</dbReference>
<dbReference type="Proteomes" id="UP000093186">
    <property type="component" value="Unassembled WGS sequence"/>
</dbReference>
<evidence type="ECO:0000313" key="1">
    <source>
        <dbReference type="EMBL" id="OCK43791.1"/>
    </source>
</evidence>
<proteinExistence type="predicted"/>
<dbReference type="AlphaFoldDB" id="A0A1B9Y253"/>
<dbReference type="STRING" id="447689.BA195_03575"/>
<keyword evidence="2" id="KW-1185">Reference proteome</keyword>
<dbReference type="OrthoDB" id="9811959at2"/>
<protein>
    <submittedName>
        <fullName evidence="1">Four helix bundle protein</fullName>
    </submittedName>
</protein>
<dbReference type="Pfam" id="PF05635">
    <property type="entry name" value="23S_rRNA_IVP"/>
    <property type="match status" value="1"/>
</dbReference>
<dbReference type="NCBIfam" id="TIGR02436">
    <property type="entry name" value="four helix bundle protein"/>
    <property type="match status" value="1"/>
</dbReference>
<dbReference type="CDD" id="cd16377">
    <property type="entry name" value="23S_rRNA_IVP_like"/>
    <property type="match status" value="1"/>
</dbReference>
<sequence length="125" mass="14496">MKEIKFKFEDLKVYQKALEFVDFSYEISNNFPDIERFGLKSQFNRAAVSIALNIAEGSADTDKQFNRFLQIALGSTNECVVCISVAKRQKFISEKSENEIREKLEELSKMIIGLQKYLRNKNTNL</sequence>